<feature type="active site" description="Proton acceptor" evidence="6">
    <location>
        <position position="585"/>
    </location>
</feature>
<feature type="binding site" evidence="7">
    <location>
        <position position="118"/>
    </location>
    <ligand>
        <name>FAD</name>
        <dbReference type="ChEBI" id="CHEBI:57692"/>
    </ligand>
</feature>
<dbReference type="SUPFAM" id="SSF54373">
    <property type="entry name" value="FAD-linked reductases, C-terminal domain"/>
    <property type="match status" value="1"/>
</dbReference>
<evidence type="ECO:0000259" key="11">
    <source>
        <dbReference type="PROSITE" id="PS00624"/>
    </source>
</evidence>
<dbReference type="Gene3D" id="3.30.560.10">
    <property type="entry name" value="Glucose Oxidase, domain 3"/>
    <property type="match status" value="1"/>
</dbReference>
<dbReference type="AlphaFoldDB" id="A0A9P4LYK2"/>
<dbReference type="InterPro" id="IPR007867">
    <property type="entry name" value="GMC_OxRtase_C"/>
</dbReference>
<evidence type="ECO:0000256" key="5">
    <source>
        <dbReference type="ARBA" id="ARBA00023002"/>
    </source>
</evidence>
<proteinExistence type="inferred from homology"/>
<protein>
    <submittedName>
        <fullName evidence="12">GMC oxidoreductase</fullName>
    </submittedName>
</protein>
<organism evidence="12 13">
    <name type="scientific">Saccharata proteae CBS 121410</name>
    <dbReference type="NCBI Taxonomy" id="1314787"/>
    <lineage>
        <taxon>Eukaryota</taxon>
        <taxon>Fungi</taxon>
        <taxon>Dikarya</taxon>
        <taxon>Ascomycota</taxon>
        <taxon>Pezizomycotina</taxon>
        <taxon>Dothideomycetes</taxon>
        <taxon>Dothideomycetes incertae sedis</taxon>
        <taxon>Botryosphaeriales</taxon>
        <taxon>Saccharataceae</taxon>
        <taxon>Saccharata</taxon>
    </lineage>
</organism>
<dbReference type="InterPro" id="IPR036188">
    <property type="entry name" value="FAD/NAD-bd_sf"/>
</dbReference>
<evidence type="ECO:0000313" key="13">
    <source>
        <dbReference type="Proteomes" id="UP000799776"/>
    </source>
</evidence>
<dbReference type="EMBL" id="ML978713">
    <property type="protein sequence ID" value="KAF2090418.1"/>
    <property type="molecule type" value="Genomic_DNA"/>
</dbReference>
<sequence>MLSLISIPLLLPLITLCHPAHAHASNSAPQPQHHYDYIILGGGTAGLVVANRLSADPSISVAVIEAGGSVFNNPNVTQTARYSPGIGTQIDWQYTSLPQKYALNESKDYSAGKALGGTSAINGMTYLRAQSVQIDAWQTLGNPGWNWSTLLPYYKKSEQFQAPDPVRMAKGAAFDSAAHGYSGPVDVGWQSTMMDGDVAAAVNKTWDELGMPYNVDANDGSMRGFSVWPFTLDANTDIRADSARSYYWPVANRTNLHVFLNTTASRLIWKDCGDNDGGEMIADGVEVFLSGGEKRDLHADREVILSLGSLRTPLMLEYSGIGNPAILQKYSIPVRVNLPSVGENLQDQTNTYIVAPALSNFTGYPPYVSYPTAADLFGTNTSAMKADLLTNIPRYAHQNVLASTSNATTPSIQEKLLTLQASLIFDLSPSAAPPLAEILTAPFATAVTIPFWNLLPLSRGNVHIQSPNPTSFPAINPNFFMNTWDNLVQIAVARYARRAFTTPPLSTLVGEETVPGFATVPEDASDEVWLAWLKKAYTSNQHPLGTAAMMAREWGGVVDGELRVYGTGNVRVVDASVLPLQVSGHLSSTVYAVAEKASDIIRARKWDG</sequence>
<evidence type="ECO:0000313" key="12">
    <source>
        <dbReference type="EMBL" id="KAF2090418.1"/>
    </source>
</evidence>
<comment type="similarity">
    <text evidence="2 8">Belongs to the GMC oxidoreductase family.</text>
</comment>
<dbReference type="InterPro" id="IPR000172">
    <property type="entry name" value="GMC_OxRdtase_N"/>
</dbReference>
<evidence type="ECO:0000256" key="2">
    <source>
        <dbReference type="ARBA" id="ARBA00010790"/>
    </source>
</evidence>
<feature type="active site" description="Proton donor" evidence="6">
    <location>
        <position position="542"/>
    </location>
</feature>
<dbReference type="Gene3D" id="4.10.450.10">
    <property type="entry name" value="Glucose Oxidase, domain 2"/>
    <property type="match status" value="1"/>
</dbReference>
<dbReference type="OrthoDB" id="269227at2759"/>
<keyword evidence="9" id="KW-0732">Signal</keyword>
<keyword evidence="13" id="KW-1185">Reference proteome</keyword>
<dbReference type="GO" id="GO:0050660">
    <property type="term" value="F:flavin adenine dinucleotide binding"/>
    <property type="evidence" value="ECO:0007669"/>
    <property type="project" value="InterPro"/>
</dbReference>
<keyword evidence="3 8" id="KW-0285">Flavoprotein</keyword>
<dbReference type="PROSITE" id="PS00623">
    <property type="entry name" value="GMC_OXRED_1"/>
    <property type="match status" value="1"/>
</dbReference>
<dbReference type="Gene3D" id="3.50.50.60">
    <property type="entry name" value="FAD/NAD(P)-binding domain"/>
    <property type="match status" value="1"/>
</dbReference>
<dbReference type="InterPro" id="IPR012132">
    <property type="entry name" value="GMC_OxRdtase"/>
</dbReference>
<accession>A0A9P4LYK2</accession>
<evidence type="ECO:0000256" key="4">
    <source>
        <dbReference type="ARBA" id="ARBA00022827"/>
    </source>
</evidence>
<feature type="domain" description="Glucose-methanol-choline oxidoreductase N-terminal" evidence="10">
    <location>
        <begin position="112"/>
        <end position="135"/>
    </location>
</feature>
<evidence type="ECO:0000256" key="3">
    <source>
        <dbReference type="ARBA" id="ARBA00022630"/>
    </source>
</evidence>
<dbReference type="Pfam" id="PF05199">
    <property type="entry name" value="GMC_oxred_C"/>
    <property type="match status" value="1"/>
</dbReference>
<evidence type="ECO:0000256" key="6">
    <source>
        <dbReference type="PIRSR" id="PIRSR000137-1"/>
    </source>
</evidence>
<dbReference type="PROSITE" id="PS00624">
    <property type="entry name" value="GMC_OXRED_2"/>
    <property type="match status" value="1"/>
</dbReference>
<dbReference type="PANTHER" id="PTHR11552">
    <property type="entry name" value="GLUCOSE-METHANOL-CHOLINE GMC OXIDOREDUCTASE"/>
    <property type="match status" value="1"/>
</dbReference>
<dbReference type="Pfam" id="PF00732">
    <property type="entry name" value="GMC_oxred_N"/>
    <property type="match status" value="1"/>
</dbReference>
<comment type="caution">
    <text evidence="12">The sequence shown here is derived from an EMBL/GenBank/DDBJ whole genome shotgun (WGS) entry which is preliminary data.</text>
</comment>
<evidence type="ECO:0000259" key="10">
    <source>
        <dbReference type="PROSITE" id="PS00623"/>
    </source>
</evidence>
<evidence type="ECO:0000256" key="1">
    <source>
        <dbReference type="ARBA" id="ARBA00001974"/>
    </source>
</evidence>
<feature type="domain" description="Glucose-methanol-choline oxidoreductase N-terminal" evidence="11">
    <location>
        <begin position="308"/>
        <end position="322"/>
    </location>
</feature>
<keyword evidence="5" id="KW-0560">Oxidoreductase</keyword>
<dbReference type="SUPFAM" id="SSF51905">
    <property type="entry name" value="FAD/NAD(P)-binding domain"/>
    <property type="match status" value="1"/>
</dbReference>
<dbReference type="PANTHER" id="PTHR11552:SF201">
    <property type="entry name" value="GLUCOSE-METHANOL-CHOLINE OXIDOREDUCTASE N-TERMINAL DOMAIN-CONTAINING PROTEIN"/>
    <property type="match status" value="1"/>
</dbReference>
<evidence type="ECO:0000256" key="7">
    <source>
        <dbReference type="PIRSR" id="PIRSR000137-2"/>
    </source>
</evidence>
<dbReference type="InterPro" id="IPR027424">
    <property type="entry name" value="Glucose_Oxidase_domain_2"/>
</dbReference>
<dbReference type="GO" id="GO:0016614">
    <property type="term" value="F:oxidoreductase activity, acting on CH-OH group of donors"/>
    <property type="evidence" value="ECO:0007669"/>
    <property type="project" value="InterPro"/>
</dbReference>
<dbReference type="Proteomes" id="UP000799776">
    <property type="component" value="Unassembled WGS sequence"/>
</dbReference>
<evidence type="ECO:0000256" key="9">
    <source>
        <dbReference type="SAM" id="SignalP"/>
    </source>
</evidence>
<comment type="cofactor">
    <cofactor evidence="1 7">
        <name>FAD</name>
        <dbReference type="ChEBI" id="CHEBI:57692"/>
    </cofactor>
</comment>
<keyword evidence="4 7" id="KW-0274">FAD</keyword>
<feature type="chain" id="PRO_5040474846" evidence="9">
    <location>
        <begin position="23"/>
        <end position="608"/>
    </location>
</feature>
<evidence type="ECO:0000256" key="8">
    <source>
        <dbReference type="RuleBase" id="RU003968"/>
    </source>
</evidence>
<reference evidence="12" key="1">
    <citation type="journal article" date="2020" name="Stud. Mycol.">
        <title>101 Dothideomycetes genomes: a test case for predicting lifestyles and emergence of pathogens.</title>
        <authorList>
            <person name="Haridas S."/>
            <person name="Albert R."/>
            <person name="Binder M."/>
            <person name="Bloem J."/>
            <person name="Labutti K."/>
            <person name="Salamov A."/>
            <person name="Andreopoulos B."/>
            <person name="Baker S."/>
            <person name="Barry K."/>
            <person name="Bills G."/>
            <person name="Bluhm B."/>
            <person name="Cannon C."/>
            <person name="Castanera R."/>
            <person name="Culley D."/>
            <person name="Daum C."/>
            <person name="Ezra D."/>
            <person name="Gonzalez J."/>
            <person name="Henrissat B."/>
            <person name="Kuo A."/>
            <person name="Liang C."/>
            <person name="Lipzen A."/>
            <person name="Lutzoni F."/>
            <person name="Magnuson J."/>
            <person name="Mondo S."/>
            <person name="Nolan M."/>
            <person name="Ohm R."/>
            <person name="Pangilinan J."/>
            <person name="Park H.-J."/>
            <person name="Ramirez L."/>
            <person name="Alfaro M."/>
            <person name="Sun H."/>
            <person name="Tritt A."/>
            <person name="Yoshinaga Y."/>
            <person name="Zwiers L.-H."/>
            <person name="Turgeon B."/>
            <person name="Goodwin S."/>
            <person name="Spatafora J."/>
            <person name="Crous P."/>
            <person name="Grigoriev I."/>
        </authorList>
    </citation>
    <scope>NUCLEOTIDE SEQUENCE</scope>
    <source>
        <strain evidence="12">CBS 121410</strain>
    </source>
</reference>
<dbReference type="PIRSF" id="PIRSF000137">
    <property type="entry name" value="Alcohol_oxidase"/>
    <property type="match status" value="1"/>
</dbReference>
<name>A0A9P4LYK2_9PEZI</name>
<feature type="signal peptide" evidence="9">
    <location>
        <begin position="1"/>
        <end position="22"/>
    </location>
</feature>
<gene>
    <name evidence="12" type="ORF">K490DRAFT_63299</name>
</gene>